<feature type="domain" description="2-oxoacid dehydrogenase acyltransferase catalytic" evidence="6">
    <location>
        <begin position="187"/>
        <end position="360"/>
    </location>
</feature>
<keyword evidence="3" id="KW-0808">Transferase</keyword>
<evidence type="ECO:0000256" key="2">
    <source>
        <dbReference type="ARBA" id="ARBA00007317"/>
    </source>
</evidence>
<feature type="domain" description="Lipoyl-binding" evidence="7">
    <location>
        <begin position="17"/>
        <end position="73"/>
    </location>
</feature>
<keyword evidence="5" id="KW-0012">Acyltransferase</keyword>
<dbReference type="Gene3D" id="3.30.559.10">
    <property type="entry name" value="Chloramphenicol acetyltransferase-like domain"/>
    <property type="match status" value="1"/>
</dbReference>
<reference evidence="8" key="1">
    <citation type="journal article" date="2011" name="ACS Chem. Biol.">
        <title>Meta-omic Characterization of the Marine Invertebrate Microbial Consortium That Produces the Chemotherapeutic Natural Product ET-743.</title>
        <authorList>
            <person name="Rath C.M."/>
            <person name="Janto B."/>
            <person name="Earl J."/>
            <person name="Ahmed A."/>
            <person name="Hu F.Z."/>
            <person name="Hiller L."/>
            <person name="Dahlgren M."/>
            <person name="Kreft R."/>
            <person name="Yu F."/>
            <person name="Wolff J.J."/>
            <person name="Kweon H.K."/>
            <person name="Christiansen M.A."/>
            <person name="Hakansson K."/>
            <person name="Williams R.M."/>
            <person name="Ehrlich G.D."/>
            <person name="Sherman D.H."/>
        </authorList>
    </citation>
    <scope>NUCLEOTIDE SEQUENCE</scope>
</reference>
<dbReference type="Pfam" id="PF00364">
    <property type="entry name" value="Biotin_lipoyl"/>
    <property type="match status" value="1"/>
</dbReference>
<proteinExistence type="inferred from homology"/>
<evidence type="ECO:0000256" key="1">
    <source>
        <dbReference type="ARBA" id="ARBA00001938"/>
    </source>
</evidence>
<evidence type="ECO:0000256" key="3">
    <source>
        <dbReference type="ARBA" id="ARBA00022679"/>
    </source>
</evidence>
<protein>
    <submittedName>
        <fullName evidence="8">Pyruvate dehydrogenase E2 component</fullName>
    </submittedName>
</protein>
<dbReference type="PANTHER" id="PTHR43178:SF5">
    <property type="entry name" value="LIPOAMIDE ACYLTRANSFERASE COMPONENT OF BRANCHED-CHAIN ALPHA-KETO ACID DEHYDROGENASE COMPLEX, MITOCHONDRIAL"/>
    <property type="match status" value="1"/>
</dbReference>
<dbReference type="SUPFAM" id="SSF52777">
    <property type="entry name" value="CoA-dependent acyltransferases"/>
    <property type="match status" value="1"/>
</dbReference>
<dbReference type="InterPro" id="IPR050743">
    <property type="entry name" value="2-oxoacid_DH_E2_comp"/>
</dbReference>
<comment type="cofactor">
    <cofactor evidence="1">
        <name>(R)-lipoate</name>
        <dbReference type="ChEBI" id="CHEBI:83088"/>
    </cofactor>
</comment>
<gene>
    <name evidence="8" type="ORF">ETU_000011</name>
</gene>
<name>G8DB22_9ZZZZ</name>
<dbReference type="GO" id="GO:0031405">
    <property type="term" value="F:lipoic acid binding"/>
    <property type="evidence" value="ECO:0007669"/>
    <property type="project" value="TreeGrafter"/>
</dbReference>
<evidence type="ECO:0000259" key="7">
    <source>
        <dbReference type="Pfam" id="PF00364"/>
    </source>
</evidence>
<organism evidence="8">
    <name type="scientific">uncultured organism</name>
    <dbReference type="NCBI Taxonomy" id="155900"/>
    <lineage>
        <taxon>unclassified sequences</taxon>
        <taxon>environmental samples</taxon>
    </lineage>
</organism>
<evidence type="ECO:0000256" key="5">
    <source>
        <dbReference type="ARBA" id="ARBA00023315"/>
    </source>
</evidence>
<accession>G8DB22</accession>
<dbReference type="SUPFAM" id="SSF51230">
    <property type="entry name" value="Single hybrid motif"/>
    <property type="match status" value="1"/>
</dbReference>
<dbReference type="InterPro" id="IPR011053">
    <property type="entry name" value="Single_hybrid_motif"/>
</dbReference>
<keyword evidence="8" id="KW-0670">Pyruvate</keyword>
<dbReference type="PANTHER" id="PTHR43178">
    <property type="entry name" value="DIHYDROLIPOAMIDE ACETYLTRANSFERASE COMPONENT OF PYRUVATE DEHYDROGENASE COMPLEX"/>
    <property type="match status" value="1"/>
</dbReference>
<dbReference type="CDD" id="cd06849">
    <property type="entry name" value="lipoyl_domain"/>
    <property type="match status" value="1"/>
</dbReference>
<dbReference type="InterPro" id="IPR000089">
    <property type="entry name" value="Biotin_lipoyl"/>
</dbReference>
<evidence type="ECO:0000256" key="4">
    <source>
        <dbReference type="ARBA" id="ARBA00022823"/>
    </source>
</evidence>
<dbReference type="Gene3D" id="2.40.50.100">
    <property type="match status" value="1"/>
</dbReference>
<dbReference type="AlphaFoldDB" id="G8DB22"/>
<dbReference type="Pfam" id="PF00198">
    <property type="entry name" value="2-oxoacid_dh"/>
    <property type="match status" value="1"/>
</dbReference>
<keyword evidence="4" id="KW-0450">Lipoyl</keyword>
<sequence length="365" mass="42531">MKKKMLIPRFEANDNSVKIIEWLVNDRVFIKKNTPLLNIETSKTFQEIKSKYDGFIKKMCQEGDTLHTGDIFIEFYTKLEDLLKKNTYFKKKKDTVLSCKSTYQRFSKKAKKILLEKNIDISSCTEELITTKVLNNITNEIRKDKKNKDLIKYFPNLEVKKNSDIKNREISVLEKSDGNIFSSSIMIQLSSEKIRENIKKIPKLNGQIFPYLMYFYIQELSISPKFTAFYREKNIIYYNRINLGILIDNNNILQIIVLKDANKFSLLELQNELIDKICRCYENNLEIDDVVHSTTSVSDLSGNNIISFQPIINQKQSVILGIGGDTNLLGKPITFNIVFDHRILNGKEVAIFLENFKRKILQGIY</sequence>
<evidence type="ECO:0000313" key="8">
    <source>
        <dbReference type="EMBL" id="ADQ55478.1"/>
    </source>
</evidence>
<dbReference type="InterPro" id="IPR023213">
    <property type="entry name" value="CAT-like_dom_sf"/>
</dbReference>
<comment type="similarity">
    <text evidence="2">Belongs to the 2-oxoacid dehydrogenase family.</text>
</comment>
<dbReference type="EMBL" id="HQ609499">
    <property type="protein sequence ID" value="ADQ55478.1"/>
    <property type="molecule type" value="Genomic_DNA"/>
</dbReference>
<dbReference type="InterPro" id="IPR001078">
    <property type="entry name" value="2-oxoacid_DH_actylTfrase"/>
</dbReference>
<dbReference type="GO" id="GO:0016407">
    <property type="term" value="F:acetyltransferase activity"/>
    <property type="evidence" value="ECO:0007669"/>
    <property type="project" value="TreeGrafter"/>
</dbReference>
<evidence type="ECO:0000259" key="6">
    <source>
        <dbReference type="Pfam" id="PF00198"/>
    </source>
</evidence>